<sequence length="151" mass="17102">MKSNRLSKKSILHACKVKQELTISDFEQELKNIRENLTDHDESASQSQKGSGDQNEMIVRLEHELTFLKKELQILESIDPEKEFETVDEGAVVETDQRIFFVSTSIEQVDVNGKCVFGISTKAPIFQAMKGKKKGDSFEGGGIHYFIVDVY</sequence>
<evidence type="ECO:0000313" key="3">
    <source>
        <dbReference type="Proteomes" id="UP000297647"/>
    </source>
</evidence>
<dbReference type="Proteomes" id="UP000297647">
    <property type="component" value="Unassembled WGS sequence"/>
</dbReference>
<reference evidence="2 3" key="1">
    <citation type="submission" date="2019-03" db="EMBL/GenBank/DDBJ databases">
        <title>Algoriphagus sp. nov, a new strain isolated from root system soil of mangrove plant Kandelia.</title>
        <authorList>
            <person name="Yin Q."/>
            <person name="Wang K."/>
            <person name="Song Z."/>
        </authorList>
    </citation>
    <scope>NUCLEOTIDE SEQUENCE [LARGE SCALE GENOMIC DNA]</scope>
    <source>
        <strain evidence="2 3">XY-J91</strain>
    </source>
</reference>
<dbReference type="OrthoDB" id="667380at2"/>
<keyword evidence="1" id="KW-0175">Coiled coil</keyword>
<organism evidence="2 3">
    <name type="scientific">Algoriphagus kandeliae</name>
    <dbReference type="NCBI Taxonomy" id="2562278"/>
    <lineage>
        <taxon>Bacteria</taxon>
        <taxon>Pseudomonadati</taxon>
        <taxon>Bacteroidota</taxon>
        <taxon>Cytophagia</taxon>
        <taxon>Cytophagales</taxon>
        <taxon>Cyclobacteriaceae</taxon>
        <taxon>Algoriphagus</taxon>
    </lineage>
</organism>
<feature type="coiled-coil region" evidence="1">
    <location>
        <begin position="16"/>
        <end position="78"/>
    </location>
</feature>
<dbReference type="RefSeq" id="WP_135075181.1">
    <property type="nucleotide sequence ID" value="NZ_SPSB01000004.1"/>
</dbReference>
<accession>A0A4Y9QQN6</accession>
<proteinExistence type="predicted"/>
<evidence type="ECO:0008006" key="4">
    <source>
        <dbReference type="Google" id="ProtNLM"/>
    </source>
</evidence>
<evidence type="ECO:0000313" key="2">
    <source>
        <dbReference type="EMBL" id="TFV93293.1"/>
    </source>
</evidence>
<name>A0A4Y9QQN6_9BACT</name>
<comment type="caution">
    <text evidence="2">The sequence shown here is derived from an EMBL/GenBank/DDBJ whole genome shotgun (WGS) entry which is preliminary data.</text>
</comment>
<protein>
    <recommendedName>
        <fullName evidence="4">Transcription elongation factor</fullName>
    </recommendedName>
</protein>
<dbReference type="AlphaFoldDB" id="A0A4Y9QQN6"/>
<evidence type="ECO:0000256" key="1">
    <source>
        <dbReference type="SAM" id="Coils"/>
    </source>
</evidence>
<dbReference type="EMBL" id="SPSB01000004">
    <property type="protein sequence ID" value="TFV93293.1"/>
    <property type="molecule type" value="Genomic_DNA"/>
</dbReference>
<gene>
    <name evidence="2" type="ORF">E4S40_13630</name>
</gene>
<keyword evidence="3" id="KW-1185">Reference proteome</keyword>